<dbReference type="GO" id="GO:0031564">
    <property type="term" value="P:transcription antitermination"/>
    <property type="evidence" value="ECO:0007669"/>
    <property type="project" value="UniProtKB-KW"/>
</dbReference>
<evidence type="ECO:0000259" key="7">
    <source>
        <dbReference type="Pfam" id="PF01029"/>
    </source>
</evidence>
<comment type="caution">
    <text evidence="8">The sequence shown here is derived from an EMBL/GenBank/DDBJ whole genome shotgun (WGS) entry which is preliminary data.</text>
</comment>
<dbReference type="Gene3D" id="1.10.940.10">
    <property type="entry name" value="NusB-like"/>
    <property type="match status" value="1"/>
</dbReference>
<sequence>MSRKTARDNAFKLVFEAPFYKNDFETVMNTFDGIEKENLTENDLKYIKSTVSGVFDKLEIIDDKINSKLIGWTVGRLPKTTAAILRLAVYEMEFNDDIPVQVAMNEAIELAKIYCDDDAPRFVNGVLESVKKLKEA</sequence>
<proteinExistence type="inferred from homology"/>
<name>A0A926F7C0_9FIRM</name>
<evidence type="ECO:0000256" key="6">
    <source>
        <dbReference type="HAMAP-Rule" id="MF_00073"/>
    </source>
</evidence>
<dbReference type="AlphaFoldDB" id="A0A926F7C0"/>
<dbReference type="SUPFAM" id="SSF48013">
    <property type="entry name" value="NusB-like"/>
    <property type="match status" value="1"/>
</dbReference>
<evidence type="ECO:0000256" key="5">
    <source>
        <dbReference type="ARBA" id="ARBA00023163"/>
    </source>
</evidence>
<dbReference type="GO" id="GO:0005829">
    <property type="term" value="C:cytosol"/>
    <property type="evidence" value="ECO:0007669"/>
    <property type="project" value="TreeGrafter"/>
</dbReference>
<keyword evidence="3 6" id="KW-0694">RNA-binding</keyword>
<protein>
    <recommendedName>
        <fullName evidence="6">Transcription antitermination protein NusB</fullName>
    </recommendedName>
    <alternativeName>
        <fullName evidence="6">Antitermination factor NusB</fullName>
    </alternativeName>
</protein>
<dbReference type="GO" id="GO:0006353">
    <property type="term" value="P:DNA-templated transcription termination"/>
    <property type="evidence" value="ECO:0007669"/>
    <property type="project" value="UniProtKB-UniRule"/>
</dbReference>
<comment type="similarity">
    <text evidence="1 6">Belongs to the NusB family.</text>
</comment>
<dbReference type="GO" id="GO:0003723">
    <property type="term" value="F:RNA binding"/>
    <property type="evidence" value="ECO:0007669"/>
    <property type="project" value="UniProtKB-UniRule"/>
</dbReference>
<feature type="domain" description="NusB/RsmB/TIM44" evidence="7">
    <location>
        <begin position="5"/>
        <end position="131"/>
    </location>
</feature>
<dbReference type="NCBIfam" id="TIGR01951">
    <property type="entry name" value="nusB"/>
    <property type="match status" value="1"/>
</dbReference>
<dbReference type="PANTHER" id="PTHR11078:SF3">
    <property type="entry name" value="ANTITERMINATION NUSB DOMAIN-CONTAINING PROTEIN"/>
    <property type="match status" value="1"/>
</dbReference>
<evidence type="ECO:0000256" key="3">
    <source>
        <dbReference type="ARBA" id="ARBA00022884"/>
    </source>
</evidence>
<keyword evidence="5 6" id="KW-0804">Transcription</keyword>
<reference evidence="8" key="1">
    <citation type="submission" date="2020-08" db="EMBL/GenBank/DDBJ databases">
        <title>Genome public.</title>
        <authorList>
            <person name="Liu C."/>
            <person name="Sun Q."/>
        </authorList>
    </citation>
    <scope>NUCLEOTIDE SEQUENCE</scope>
    <source>
        <strain evidence="8">NSJ-50</strain>
    </source>
</reference>
<accession>A0A926F7C0</accession>
<dbReference type="PANTHER" id="PTHR11078">
    <property type="entry name" value="N UTILIZATION SUBSTANCE PROTEIN B-RELATED"/>
    <property type="match status" value="1"/>
</dbReference>
<evidence type="ECO:0000256" key="2">
    <source>
        <dbReference type="ARBA" id="ARBA00022814"/>
    </source>
</evidence>
<dbReference type="InterPro" id="IPR035926">
    <property type="entry name" value="NusB-like_sf"/>
</dbReference>
<dbReference type="Proteomes" id="UP000647416">
    <property type="component" value="Unassembled WGS sequence"/>
</dbReference>
<dbReference type="InterPro" id="IPR006027">
    <property type="entry name" value="NusB_RsmB_TIM44"/>
</dbReference>
<keyword evidence="4 6" id="KW-0805">Transcription regulation</keyword>
<keyword evidence="2 6" id="KW-0889">Transcription antitermination</keyword>
<dbReference type="HAMAP" id="MF_00073">
    <property type="entry name" value="NusB"/>
    <property type="match status" value="1"/>
</dbReference>
<gene>
    <name evidence="6 8" type="primary">nusB</name>
    <name evidence="8" type="ORF">H8706_04105</name>
</gene>
<dbReference type="RefSeq" id="WP_178347190.1">
    <property type="nucleotide sequence ID" value="NZ_JACRTE010000003.1"/>
</dbReference>
<organism evidence="8 9">
    <name type="scientific">Qingrenia yutianensis</name>
    <dbReference type="NCBI Taxonomy" id="2763676"/>
    <lineage>
        <taxon>Bacteria</taxon>
        <taxon>Bacillati</taxon>
        <taxon>Bacillota</taxon>
        <taxon>Clostridia</taxon>
        <taxon>Eubacteriales</taxon>
        <taxon>Oscillospiraceae</taxon>
        <taxon>Qingrenia</taxon>
    </lineage>
</organism>
<evidence type="ECO:0000313" key="9">
    <source>
        <dbReference type="Proteomes" id="UP000647416"/>
    </source>
</evidence>
<keyword evidence="9" id="KW-1185">Reference proteome</keyword>
<dbReference type="Pfam" id="PF01029">
    <property type="entry name" value="NusB"/>
    <property type="match status" value="1"/>
</dbReference>
<dbReference type="InterPro" id="IPR011605">
    <property type="entry name" value="NusB_fam"/>
</dbReference>
<dbReference type="EMBL" id="JACRTE010000003">
    <property type="protein sequence ID" value="MBC8596051.1"/>
    <property type="molecule type" value="Genomic_DNA"/>
</dbReference>
<evidence type="ECO:0000256" key="1">
    <source>
        <dbReference type="ARBA" id="ARBA00005952"/>
    </source>
</evidence>
<comment type="function">
    <text evidence="6">Involved in transcription antitermination. Required for transcription of ribosomal RNA (rRNA) genes. Binds specifically to the boxA antiterminator sequence of the ribosomal RNA (rrn) operons.</text>
</comment>
<evidence type="ECO:0000313" key="8">
    <source>
        <dbReference type="EMBL" id="MBC8596051.1"/>
    </source>
</evidence>
<evidence type="ECO:0000256" key="4">
    <source>
        <dbReference type="ARBA" id="ARBA00023015"/>
    </source>
</evidence>